<dbReference type="InterPro" id="IPR032675">
    <property type="entry name" value="LRR_dom_sf"/>
</dbReference>
<evidence type="ECO:0000256" key="1">
    <source>
        <dbReference type="ARBA" id="ARBA00022737"/>
    </source>
</evidence>
<dbReference type="Gene3D" id="3.80.10.10">
    <property type="entry name" value="Ribonuclease Inhibitor"/>
    <property type="match status" value="2"/>
</dbReference>
<dbReference type="Proteomes" id="UP000264353">
    <property type="component" value="Chromosome A1"/>
</dbReference>
<protein>
    <recommendedName>
        <fullName evidence="2">Disease resistance R13L4/SHOC-2-like LRR domain-containing protein</fullName>
    </recommendedName>
</protein>
<dbReference type="AlphaFoldDB" id="A0A398ATN8"/>
<sequence>MVVRSILLLSFSDLSYPLKRCFLNFPMFLVNYQVKRKKLVRMWMTQWFEVADGYFGRSKVFKMHDVIKEIALSISKAERLCGNRHLCIQKEMRSGTVSRTNLPSILVCTKFELPPILRLLRSLDLEGSGINKLPDFWLTLFNLKYLNLSKTKVKELLRDFHRLINLETLNTKHSKVNELPLRMWKLWKLPKLIKTLGNMTQLRIISLVMIRREHRSDLCESLNKIKRLRFLSLTSIHKDKPLDIDGLIANSSIEKLFLTRKPERIPSWFSNPQNVTYLGQRGSQLQKNAIHYIQTLPKLVWLSLYNAHMGTRLCFDEGFENLKILDKVQMQHLTEVVIEDGVMFGLQKLYVKARRVLESVQKGIENLVNLQELHLKGVVRSRVKHIPAIKHHFRNENGSFYVSLSS</sequence>
<evidence type="ECO:0000313" key="4">
    <source>
        <dbReference type="Proteomes" id="UP000264353"/>
    </source>
</evidence>
<dbReference type="PANTHER" id="PTHR23155:SF1205">
    <property type="entry name" value="DISEASE RESISTANCE PROTEIN RPM1"/>
    <property type="match status" value="1"/>
</dbReference>
<dbReference type="InterPro" id="IPR044974">
    <property type="entry name" value="Disease_R_plants"/>
</dbReference>
<feature type="domain" description="Disease resistance R13L4/SHOC-2-like LRR" evidence="2">
    <location>
        <begin position="191"/>
        <end position="377"/>
    </location>
</feature>
<dbReference type="Pfam" id="PF23598">
    <property type="entry name" value="LRR_14"/>
    <property type="match status" value="1"/>
</dbReference>
<name>A0A398ATN8_BRACM</name>
<dbReference type="SUPFAM" id="SSF52058">
    <property type="entry name" value="L domain-like"/>
    <property type="match status" value="1"/>
</dbReference>
<reference evidence="3 4" key="1">
    <citation type="submission" date="2018-06" db="EMBL/GenBank/DDBJ databases">
        <title>WGS assembly of Brassica rapa FPsc.</title>
        <authorList>
            <person name="Bowman J."/>
            <person name="Kohchi T."/>
            <person name="Yamato K."/>
            <person name="Jenkins J."/>
            <person name="Shu S."/>
            <person name="Ishizaki K."/>
            <person name="Yamaoka S."/>
            <person name="Nishihama R."/>
            <person name="Nakamura Y."/>
            <person name="Berger F."/>
            <person name="Adam C."/>
            <person name="Aki S."/>
            <person name="Althoff F."/>
            <person name="Araki T."/>
            <person name="Arteaga-Vazquez M."/>
            <person name="Balasubrmanian S."/>
            <person name="Bauer D."/>
            <person name="Boehm C."/>
            <person name="Briginshaw L."/>
            <person name="Caballero-Perez J."/>
            <person name="Catarino B."/>
            <person name="Chen F."/>
            <person name="Chiyoda S."/>
            <person name="Chovatia M."/>
            <person name="Davies K."/>
            <person name="Delmans M."/>
            <person name="Demura T."/>
            <person name="Dierschke T."/>
            <person name="Dolan L."/>
            <person name="Dorantes-Acosta A."/>
            <person name="Eklund D."/>
            <person name="Florent S."/>
            <person name="Flores-Sandoval E."/>
            <person name="Fujiyama A."/>
            <person name="Fukuzawa H."/>
            <person name="Galik B."/>
            <person name="Grimanelli D."/>
            <person name="Grimwood J."/>
            <person name="Grossniklaus U."/>
            <person name="Hamada T."/>
            <person name="Haseloff J."/>
            <person name="Hetherington A."/>
            <person name="Higo A."/>
            <person name="Hirakawa Y."/>
            <person name="Hundley H."/>
            <person name="Ikeda Y."/>
            <person name="Inoue K."/>
            <person name="Inoue S."/>
            <person name="Ishida S."/>
            <person name="Jia Q."/>
            <person name="Kakita M."/>
            <person name="Kanazawa T."/>
            <person name="Kawai Y."/>
            <person name="Kawashima T."/>
            <person name="Kennedy M."/>
            <person name="Kinose K."/>
            <person name="Kinoshita T."/>
            <person name="Kohara Y."/>
            <person name="Koide E."/>
            <person name="Komatsu K."/>
            <person name="Kopischke S."/>
            <person name="Kubo M."/>
            <person name="Kyozuka J."/>
            <person name="Lagercrantz U."/>
            <person name="Lin S."/>
            <person name="Lindquist E."/>
            <person name="Lipzen A."/>
            <person name="Lu C."/>
            <person name="Luna E."/>
            <person name="Martienssen R."/>
            <person name="Minamino N."/>
            <person name="Mizutani M."/>
            <person name="Mizutani M."/>
            <person name="Mochizuki N."/>
            <person name="Monte I."/>
            <person name="Mosher R."/>
            <person name="Nagasaki H."/>
            <person name="Nakagami H."/>
            <person name="Naramoto S."/>
            <person name="Nishitani K."/>
            <person name="Ohtani M."/>
            <person name="Okamoto T."/>
            <person name="Okumura M."/>
            <person name="Phillips J."/>
            <person name="Pollak B."/>
            <person name="Reinders A."/>
            <person name="Roevekamp M."/>
            <person name="Sano R."/>
            <person name="Sawa S."/>
            <person name="Schmid M."/>
            <person name="Shirakawa M."/>
            <person name="Solano R."/>
            <person name="Spunde A."/>
            <person name="Suetsugu N."/>
            <person name="Sugano S."/>
            <person name="Sugiyama A."/>
            <person name="Sun R."/>
            <person name="Suzuki Y."/>
            <person name="Takenaka M."/>
            <person name="Takezawa D."/>
            <person name="Tomogane H."/>
            <person name="Tsuzuki M."/>
            <person name="Ueda T."/>
            <person name="Umeda M."/>
            <person name="Ward J."/>
            <person name="Watanabe Y."/>
            <person name="Yazaki K."/>
            <person name="Yokoyama R."/>
            <person name="Yoshitake Y."/>
            <person name="Yotsui I."/>
            <person name="Zachgo S."/>
            <person name="Schmutz J."/>
        </authorList>
    </citation>
    <scope>NUCLEOTIDE SEQUENCE [LARGE SCALE GENOMIC DNA]</scope>
    <source>
        <strain evidence="4">cv. B-3</strain>
    </source>
</reference>
<dbReference type="PANTHER" id="PTHR23155">
    <property type="entry name" value="DISEASE RESISTANCE PROTEIN RP"/>
    <property type="match status" value="1"/>
</dbReference>
<dbReference type="EMBL" id="CM010628">
    <property type="protein sequence ID" value="RID81011.1"/>
    <property type="molecule type" value="Genomic_DNA"/>
</dbReference>
<dbReference type="GO" id="GO:0006952">
    <property type="term" value="P:defense response"/>
    <property type="evidence" value="ECO:0007669"/>
    <property type="project" value="InterPro"/>
</dbReference>
<keyword evidence="1" id="KW-0677">Repeat</keyword>
<evidence type="ECO:0000313" key="3">
    <source>
        <dbReference type="EMBL" id="RID81011.1"/>
    </source>
</evidence>
<accession>A0A398ATN8</accession>
<evidence type="ECO:0000259" key="2">
    <source>
        <dbReference type="Pfam" id="PF23598"/>
    </source>
</evidence>
<gene>
    <name evidence="3" type="ORF">BRARA_A03629</name>
</gene>
<proteinExistence type="predicted"/>
<dbReference type="InterPro" id="IPR055414">
    <property type="entry name" value="LRR_R13L4/SHOC2-like"/>
</dbReference>
<organism evidence="3 4">
    <name type="scientific">Brassica campestris</name>
    <name type="common">Field mustard</name>
    <dbReference type="NCBI Taxonomy" id="3711"/>
    <lineage>
        <taxon>Eukaryota</taxon>
        <taxon>Viridiplantae</taxon>
        <taxon>Streptophyta</taxon>
        <taxon>Embryophyta</taxon>
        <taxon>Tracheophyta</taxon>
        <taxon>Spermatophyta</taxon>
        <taxon>Magnoliopsida</taxon>
        <taxon>eudicotyledons</taxon>
        <taxon>Gunneridae</taxon>
        <taxon>Pentapetalae</taxon>
        <taxon>rosids</taxon>
        <taxon>malvids</taxon>
        <taxon>Brassicales</taxon>
        <taxon>Brassicaceae</taxon>
        <taxon>Brassiceae</taxon>
        <taxon>Brassica</taxon>
    </lineage>
</organism>